<name>F3L3W8_9GAMM</name>
<dbReference type="eggNOG" id="COG1362">
    <property type="taxonomic scope" value="Bacteria"/>
</dbReference>
<gene>
    <name evidence="1" type="ORF">IMCC3088_2310</name>
</gene>
<organism evidence="1 2">
    <name type="scientific">Aequoribacter fuscus</name>
    <dbReference type="NCBI Taxonomy" id="2518989"/>
    <lineage>
        <taxon>Bacteria</taxon>
        <taxon>Pseudomonadati</taxon>
        <taxon>Pseudomonadota</taxon>
        <taxon>Gammaproteobacteria</taxon>
        <taxon>Cellvibrionales</taxon>
        <taxon>Halieaceae</taxon>
        <taxon>Aequoribacter</taxon>
    </lineage>
</organism>
<dbReference type="GO" id="GO:0008270">
    <property type="term" value="F:zinc ion binding"/>
    <property type="evidence" value="ECO:0007669"/>
    <property type="project" value="InterPro"/>
</dbReference>
<dbReference type="GO" id="GO:0006508">
    <property type="term" value="P:proteolysis"/>
    <property type="evidence" value="ECO:0007669"/>
    <property type="project" value="InterPro"/>
</dbReference>
<dbReference type="PANTHER" id="PTHR28570">
    <property type="entry name" value="ASPARTYL AMINOPEPTIDASE"/>
    <property type="match status" value="1"/>
</dbReference>
<dbReference type="SUPFAM" id="SSF53187">
    <property type="entry name" value="Zn-dependent exopeptidases"/>
    <property type="match status" value="1"/>
</dbReference>
<keyword evidence="2" id="KW-1185">Reference proteome</keyword>
<evidence type="ECO:0000313" key="1">
    <source>
        <dbReference type="EMBL" id="EGG29017.1"/>
    </source>
</evidence>
<keyword evidence="1" id="KW-0378">Hydrolase</keyword>
<dbReference type="PANTHER" id="PTHR28570:SF3">
    <property type="entry name" value="ASPARTYL AMINOPEPTIDASE"/>
    <property type="match status" value="1"/>
</dbReference>
<dbReference type="GO" id="GO:0004177">
    <property type="term" value="F:aminopeptidase activity"/>
    <property type="evidence" value="ECO:0007669"/>
    <property type="project" value="UniProtKB-KW"/>
</dbReference>
<dbReference type="EMBL" id="AEIG01000067">
    <property type="protein sequence ID" value="EGG29017.1"/>
    <property type="molecule type" value="Genomic_DNA"/>
</dbReference>
<reference evidence="1 2" key="1">
    <citation type="journal article" date="2011" name="J. Bacteriol.">
        <title>Genome sequence of strain IMCC3088, a proteorhodopsin-containing marine bacterium belonging to the OM60/NOR5 clade.</title>
        <authorList>
            <person name="Jang Y."/>
            <person name="Oh H.M."/>
            <person name="Kang I."/>
            <person name="Lee K."/>
            <person name="Yang S.J."/>
            <person name="Cho J.C."/>
        </authorList>
    </citation>
    <scope>NUCLEOTIDE SEQUENCE [LARGE SCALE GENOMIC DNA]</scope>
    <source>
        <strain evidence="1 2">IMCC3088</strain>
    </source>
</reference>
<dbReference type="AlphaFoldDB" id="F3L3W8"/>
<comment type="caution">
    <text evidence="1">The sequence shown here is derived from an EMBL/GenBank/DDBJ whole genome shotgun (WGS) entry which is preliminary data.</text>
</comment>
<keyword evidence="1" id="KW-0031">Aminopeptidase</keyword>
<protein>
    <submittedName>
        <fullName evidence="1">Putative aminopeptidase 2</fullName>
    </submittedName>
</protein>
<dbReference type="Proteomes" id="UP000005615">
    <property type="component" value="Unassembled WGS sequence"/>
</dbReference>
<dbReference type="InterPro" id="IPR001948">
    <property type="entry name" value="Peptidase_M18"/>
</dbReference>
<proteinExistence type="predicted"/>
<dbReference type="Pfam" id="PF02127">
    <property type="entry name" value="Peptidase_M18"/>
    <property type="match status" value="1"/>
</dbReference>
<dbReference type="STRING" id="2518989.IMCC3088_2310"/>
<evidence type="ECO:0000313" key="2">
    <source>
        <dbReference type="Proteomes" id="UP000005615"/>
    </source>
</evidence>
<dbReference type="Gene3D" id="3.40.630.10">
    <property type="entry name" value="Zn peptidases"/>
    <property type="match status" value="1"/>
</dbReference>
<sequence length="257" mass="27883">MPILGQNIDDWSIRAQLKTRIEAECGAVDEVLDYELCFYDVQHASVIGLDRSLFAAARLDNLLSCYVGIEALLAADGETTALMVCNDHEEVGSLSAVGANGPLLTRVLEQLEPDPARYRAMIEASFMISCDNAHGIHPNFSDRHDDNHGPLLNAGPVIKINSNQRYATNSLTAGYFRTLAQRCGVPVQSFVVRTDMGCGSTIGPITAGETGIKTLDVGVPTFAMHSIRELAGCADIDYLQTVLTHYFSRYQASDVQG</sequence>
<keyword evidence="1" id="KW-0645">Protease</keyword>
<accession>F3L3W8</accession>